<gene>
    <name evidence="5" type="ORF">AMON00008_LOCUS59536</name>
</gene>
<dbReference type="SUPFAM" id="SSF47336">
    <property type="entry name" value="ACP-like"/>
    <property type="match status" value="1"/>
</dbReference>
<feature type="region of interest" description="Disordered" evidence="3">
    <location>
        <begin position="438"/>
        <end position="467"/>
    </location>
</feature>
<dbReference type="AlphaFoldDB" id="A0A7S4VZ61"/>
<proteinExistence type="predicted"/>
<organism evidence="5">
    <name type="scientific">Alexandrium monilatum</name>
    <dbReference type="NCBI Taxonomy" id="311494"/>
    <lineage>
        <taxon>Eukaryota</taxon>
        <taxon>Sar</taxon>
        <taxon>Alveolata</taxon>
        <taxon>Dinophyceae</taxon>
        <taxon>Gonyaulacales</taxon>
        <taxon>Pyrocystaceae</taxon>
        <taxon>Alexandrium</taxon>
    </lineage>
</organism>
<feature type="domain" description="Carrier" evidence="4">
    <location>
        <begin position="19"/>
        <end position="95"/>
    </location>
</feature>
<reference evidence="5" key="1">
    <citation type="submission" date="2021-01" db="EMBL/GenBank/DDBJ databases">
        <authorList>
            <person name="Corre E."/>
            <person name="Pelletier E."/>
            <person name="Niang G."/>
            <person name="Scheremetjew M."/>
            <person name="Finn R."/>
            <person name="Kale V."/>
            <person name="Holt S."/>
            <person name="Cochrane G."/>
            <person name="Meng A."/>
            <person name="Brown T."/>
            <person name="Cohen L."/>
        </authorList>
    </citation>
    <scope>NUCLEOTIDE SEQUENCE</scope>
    <source>
        <strain evidence="5">CCMP3105</strain>
    </source>
</reference>
<name>A0A7S4VZ61_9DINO</name>
<dbReference type="GO" id="GO:0031177">
    <property type="term" value="F:phosphopantetheine binding"/>
    <property type="evidence" value="ECO:0007669"/>
    <property type="project" value="InterPro"/>
</dbReference>
<evidence type="ECO:0000259" key="4">
    <source>
        <dbReference type="PROSITE" id="PS50075"/>
    </source>
</evidence>
<dbReference type="SMART" id="SM00823">
    <property type="entry name" value="PKS_PP"/>
    <property type="match status" value="1"/>
</dbReference>
<dbReference type="InterPro" id="IPR005532">
    <property type="entry name" value="SUMF_dom"/>
</dbReference>
<dbReference type="InterPro" id="IPR009081">
    <property type="entry name" value="PP-bd_ACP"/>
</dbReference>
<dbReference type="EMBL" id="HBNR01083162">
    <property type="protein sequence ID" value="CAE4660554.1"/>
    <property type="molecule type" value="Transcribed_RNA"/>
</dbReference>
<dbReference type="PROSITE" id="PS50075">
    <property type="entry name" value="CARRIER"/>
    <property type="match status" value="1"/>
</dbReference>
<dbReference type="InterPro" id="IPR020806">
    <property type="entry name" value="PKS_PP-bd"/>
</dbReference>
<evidence type="ECO:0000313" key="5">
    <source>
        <dbReference type="EMBL" id="CAE4660554.1"/>
    </source>
</evidence>
<dbReference type="Pfam" id="PF03781">
    <property type="entry name" value="FGE-sulfatase"/>
    <property type="match status" value="1"/>
</dbReference>
<dbReference type="PANTHER" id="PTHR23150">
    <property type="entry name" value="SULFATASE MODIFYING FACTOR 1, 2"/>
    <property type="match status" value="1"/>
</dbReference>
<accession>A0A7S4VZ61</accession>
<dbReference type="Pfam" id="PF00550">
    <property type="entry name" value="PP-binding"/>
    <property type="match status" value="1"/>
</dbReference>
<dbReference type="InterPro" id="IPR051043">
    <property type="entry name" value="Sulfatase_Mod_Factor_Kinase"/>
</dbReference>
<dbReference type="Gene3D" id="1.10.1200.10">
    <property type="entry name" value="ACP-like"/>
    <property type="match status" value="1"/>
</dbReference>
<keyword evidence="1" id="KW-0596">Phosphopantetheine</keyword>
<dbReference type="Gene3D" id="3.90.1580.10">
    <property type="entry name" value="paralog of FGE (formylglycine-generating enzyme)"/>
    <property type="match status" value="1"/>
</dbReference>
<protein>
    <recommendedName>
        <fullName evidence="4">Carrier domain-containing protein</fullName>
    </recommendedName>
</protein>
<dbReference type="SUPFAM" id="SSF56436">
    <property type="entry name" value="C-type lectin-like"/>
    <property type="match status" value="1"/>
</dbReference>
<feature type="region of interest" description="Disordered" evidence="3">
    <location>
        <begin position="387"/>
        <end position="410"/>
    </location>
</feature>
<dbReference type="InterPro" id="IPR016187">
    <property type="entry name" value="CTDL_fold"/>
</dbReference>
<dbReference type="InterPro" id="IPR042095">
    <property type="entry name" value="SUMF_sf"/>
</dbReference>
<sequence length="467" mass="51640">MSVTYLEREVLRLNEAPEDPVEPIRRRIRRVLGTVFGDDDIPGDDEDWMEAGLDSLSTVSLACGMVQALKIDLGGALIFDFPTTNKLTKAVLNGEVQRGSLGVELERARAARGPHLTCASFTQLVGEDSPPQGGAVAKEDIYQKLRYSHFKYARYHRVTDGMHCVLIPAETVWVGDGLGRRAALANEQPCHRVPLRSFLMDVEPVSTGAYARFLNCVWPADEQVADWVGLRLGDPRKAYMPLQRTAEGVWQLQDGVSERWPMIMVSWYGANAYSLWANGCNWMDYREAAQSFLPTEAQWEYAARGLEPANFPWGDTPPDEDLLVFCPDDRKLDPDMHLRDFPLAPVNAELGKSPFGLRGMAGNVWQWCRDTYDPKFYDAPEASWPDAWNDAAKGPKSERGGSWVGPPSVARSSYRRGRAAMAKGRCLGFRCVGGAPAELQKTAPPEDPASTEAGSEHSDATSASSVQ</sequence>
<evidence type="ECO:0000256" key="2">
    <source>
        <dbReference type="ARBA" id="ARBA00022553"/>
    </source>
</evidence>
<keyword evidence="2" id="KW-0597">Phosphoprotein</keyword>
<dbReference type="PANTHER" id="PTHR23150:SF19">
    <property type="entry name" value="FORMYLGLYCINE-GENERATING ENZYME"/>
    <property type="match status" value="1"/>
</dbReference>
<evidence type="ECO:0000256" key="1">
    <source>
        <dbReference type="ARBA" id="ARBA00022450"/>
    </source>
</evidence>
<evidence type="ECO:0000256" key="3">
    <source>
        <dbReference type="SAM" id="MobiDB-lite"/>
    </source>
</evidence>
<dbReference type="GO" id="GO:0120147">
    <property type="term" value="F:formylglycine-generating oxidase activity"/>
    <property type="evidence" value="ECO:0007669"/>
    <property type="project" value="TreeGrafter"/>
</dbReference>
<dbReference type="InterPro" id="IPR036736">
    <property type="entry name" value="ACP-like_sf"/>
</dbReference>